<evidence type="ECO:0000313" key="2">
    <source>
        <dbReference type="Proteomes" id="UP000504636"/>
    </source>
</evidence>
<dbReference type="Proteomes" id="UP000504636">
    <property type="component" value="Unplaced"/>
</dbReference>
<evidence type="ECO:0000313" key="1">
    <source>
        <dbReference type="EMBL" id="KAF2806194.1"/>
    </source>
</evidence>
<name>A0A6A6YDW8_9PEZI</name>
<dbReference type="OrthoDB" id="10429811at2759"/>
<dbReference type="AlphaFoldDB" id="A0A6A6YDW8"/>
<dbReference type="EMBL" id="MU003707">
    <property type="protein sequence ID" value="KAF2806194.1"/>
    <property type="molecule type" value="Genomic_DNA"/>
</dbReference>
<dbReference type="GeneID" id="54467528"/>
<organism evidence="1">
    <name type="scientific">Mytilinidion resinicola</name>
    <dbReference type="NCBI Taxonomy" id="574789"/>
    <lineage>
        <taxon>Eukaryota</taxon>
        <taxon>Fungi</taxon>
        <taxon>Dikarya</taxon>
        <taxon>Ascomycota</taxon>
        <taxon>Pezizomycotina</taxon>
        <taxon>Dothideomycetes</taxon>
        <taxon>Pleosporomycetidae</taxon>
        <taxon>Mytilinidiales</taxon>
        <taxon>Mytilinidiaceae</taxon>
        <taxon>Mytilinidion</taxon>
    </lineage>
</organism>
<sequence>MTLRNMDFDKVRLAKLRAEAKRRERESMDDLNNGHEEAFKKLEEKEFCESAVRFFYFQKKREEERYSKKRDEIDSAWEAVLAEQGRVISEIAKLRDPGHNLNHSALDMPDVQRALAEGTKIEVAENGQGESADVAVNTPHKPALPASALKIKPYMDSVAVTTAYMYKNMGASTLGLHTRAFDNPILTESDAVRNAKRILKNETPGPASHLANYKQASSIIQETKNTKSAATVTKPRKVADADNTEEAITIPAWLSCVVEGAGGAFIEMHCPVCRANSTRIEGSREIKYFNGVGGLVRHMCRSHPGSMDFAPGPGYDRDAWLLDLFIKRVIETDELENIINRGRDFVANLVPHVMIPRGWKKSSTATDLGEIVILTAEDVDMDGNGVDEEVDGAATTKLLATPKKQHDSRGSKRRRLDMD</sequence>
<gene>
    <name evidence="1 3" type="ORF">BDZ99DRAFT_538318</name>
</gene>
<reference evidence="3" key="3">
    <citation type="submission" date="2025-04" db="UniProtKB">
        <authorList>
            <consortium name="RefSeq"/>
        </authorList>
    </citation>
    <scope>IDENTIFICATION</scope>
    <source>
        <strain evidence="3">CBS 304.34</strain>
    </source>
</reference>
<proteinExistence type="predicted"/>
<reference evidence="1 3" key="1">
    <citation type="journal article" date="2020" name="Stud. Mycol.">
        <title>101 Dothideomycetes genomes: a test case for predicting lifestyles and emergence of pathogens.</title>
        <authorList>
            <person name="Haridas S."/>
            <person name="Albert R."/>
            <person name="Binder M."/>
            <person name="Bloem J."/>
            <person name="Labutti K."/>
            <person name="Salamov A."/>
            <person name="Andreopoulos B."/>
            <person name="Baker S."/>
            <person name="Barry K."/>
            <person name="Bills G."/>
            <person name="Bluhm B."/>
            <person name="Cannon C."/>
            <person name="Castanera R."/>
            <person name="Culley D."/>
            <person name="Daum C."/>
            <person name="Ezra D."/>
            <person name="Gonzalez J."/>
            <person name="Henrissat B."/>
            <person name="Kuo A."/>
            <person name="Liang C."/>
            <person name="Lipzen A."/>
            <person name="Lutzoni F."/>
            <person name="Magnuson J."/>
            <person name="Mondo S."/>
            <person name="Nolan M."/>
            <person name="Ohm R."/>
            <person name="Pangilinan J."/>
            <person name="Park H.-J."/>
            <person name="Ramirez L."/>
            <person name="Alfaro M."/>
            <person name="Sun H."/>
            <person name="Tritt A."/>
            <person name="Yoshinaga Y."/>
            <person name="Zwiers L.-H."/>
            <person name="Turgeon B."/>
            <person name="Goodwin S."/>
            <person name="Spatafora J."/>
            <person name="Crous P."/>
            <person name="Grigoriev I."/>
        </authorList>
    </citation>
    <scope>NUCLEOTIDE SEQUENCE</scope>
    <source>
        <strain evidence="1 3">CBS 304.34</strain>
    </source>
</reference>
<evidence type="ECO:0000313" key="3">
    <source>
        <dbReference type="RefSeq" id="XP_033573158.1"/>
    </source>
</evidence>
<keyword evidence="2" id="KW-1185">Reference proteome</keyword>
<protein>
    <submittedName>
        <fullName evidence="1 3">Uncharacterized protein</fullName>
    </submittedName>
</protein>
<accession>A0A6A6YDW8</accession>
<reference evidence="3" key="2">
    <citation type="submission" date="2020-04" db="EMBL/GenBank/DDBJ databases">
        <authorList>
            <consortium name="NCBI Genome Project"/>
        </authorList>
    </citation>
    <scope>NUCLEOTIDE SEQUENCE</scope>
    <source>
        <strain evidence="3">CBS 304.34</strain>
    </source>
</reference>
<dbReference type="RefSeq" id="XP_033573158.1">
    <property type="nucleotide sequence ID" value="XM_033726635.1"/>
</dbReference>